<feature type="compositionally biased region" description="Low complexity" evidence="10">
    <location>
        <begin position="11"/>
        <end position="20"/>
    </location>
</feature>
<keyword evidence="5" id="KW-0547">Nucleotide-binding</keyword>
<evidence type="ECO:0000256" key="8">
    <source>
        <dbReference type="ARBA" id="ARBA00023065"/>
    </source>
</evidence>
<dbReference type="GO" id="GO:0006826">
    <property type="term" value="P:iron ion transport"/>
    <property type="evidence" value="ECO:0007669"/>
    <property type="project" value="UniProtKB-KW"/>
</dbReference>
<evidence type="ECO:0000313" key="12">
    <source>
        <dbReference type="EMBL" id="SFG77294.1"/>
    </source>
</evidence>
<evidence type="ECO:0000256" key="7">
    <source>
        <dbReference type="ARBA" id="ARBA00023004"/>
    </source>
</evidence>
<dbReference type="InterPro" id="IPR003593">
    <property type="entry name" value="AAA+_ATPase"/>
</dbReference>
<dbReference type="GO" id="GO:0005886">
    <property type="term" value="C:plasma membrane"/>
    <property type="evidence" value="ECO:0007669"/>
    <property type="project" value="UniProtKB-SubCell"/>
</dbReference>
<feature type="compositionally biased region" description="Polar residues" evidence="10">
    <location>
        <begin position="1"/>
        <end position="10"/>
    </location>
</feature>
<dbReference type="PANTHER" id="PTHR42771:SF2">
    <property type="entry name" value="IRON(3+)-HYDROXAMATE IMPORT ATP-BINDING PROTEIN FHUC"/>
    <property type="match status" value="1"/>
</dbReference>
<evidence type="ECO:0000259" key="11">
    <source>
        <dbReference type="PROSITE" id="PS50893"/>
    </source>
</evidence>
<name>A0A1I2UJF1_9CORY</name>
<dbReference type="SUPFAM" id="SSF52540">
    <property type="entry name" value="P-loop containing nucleoside triphosphate hydrolases"/>
    <property type="match status" value="1"/>
</dbReference>
<dbReference type="OrthoDB" id="3579586at2"/>
<evidence type="ECO:0000313" key="13">
    <source>
        <dbReference type="Proteomes" id="UP000199065"/>
    </source>
</evidence>
<sequence>MTTNPKYQKNSRSSSAAPISSEQLRVEGVSAGYGGPLILNSVDLEIPQGKVTALIGPNGCGKSTLLRVLGRQLKPSAGDAFLGQRATWSIPSREFARHVAFLPQQPIPPDGLLVEELIAYGRYAYTGAFASLRKQDWQIVHAAAERAGVTDLLHEPAEGLSGGQQQRVWIAMTLAQDAPILLLDEPTTYLDPAYQLGVLELVASLGKEGRTVVMVLHDMSQAARFAEHVVAMHSGEIIRAGEVNGTLTEDLIKEIFQVDCLNVTDPYSGRRIPIPDTVMQPE</sequence>
<dbReference type="InterPro" id="IPR017871">
    <property type="entry name" value="ABC_transporter-like_CS"/>
</dbReference>
<evidence type="ECO:0000256" key="4">
    <source>
        <dbReference type="ARBA" id="ARBA00022496"/>
    </source>
</evidence>
<keyword evidence="4" id="KW-0410">Iron transport</keyword>
<dbReference type="CDD" id="cd03214">
    <property type="entry name" value="ABC_Iron-Siderophores_B12_Hemin"/>
    <property type="match status" value="1"/>
</dbReference>
<evidence type="ECO:0000256" key="1">
    <source>
        <dbReference type="ARBA" id="ARBA00004202"/>
    </source>
</evidence>
<dbReference type="EMBL" id="FOPJ01000014">
    <property type="protein sequence ID" value="SFG77294.1"/>
    <property type="molecule type" value="Genomic_DNA"/>
</dbReference>
<dbReference type="Proteomes" id="UP000199065">
    <property type="component" value="Unassembled WGS sequence"/>
</dbReference>
<dbReference type="STRING" id="185761.SAMN05660282_01904"/>
<evidence type="ECO:0000256" key="3">
    <source>
        <dbReference type="ARBA" id="ARBA00022475"/>
    </source>
</evidence>
<keyword evidence="8" id="KW-0406">Ion transport</keyword>
<dbReference type="SMART" id="SM00382">
    <property type="entry name" value="AAA"/>
    <property type="match status" value="1"/>
</dbReference>
<comment type="subcellular location">
    <subcellularLocation>
        <location evidence="1">Cell membrane</location>
        <topology evidence="1">Peripheral membrane protein</topology>
    </subcellularLocation>
</comment>
<feature type="region of interest" description="Disordered" evidence="10">
    <location>
        <begin position="1"/>
        <end position="20"/>
    </location>
</feature>
<feature type="domain" description="ABC transporter" evidence="11">
    <location>
        <begin position="24"/>
        <end position="259"/>
    </location>
</feature>
<dbReference type="PROSITE" id="PS00211">
    <property type="entry name" value="ABC_TRANSPORTER_1"/>
    <property type="match status" value="1"/>
</dbReference>
<keyword evidence="6 12" id="KW-0067">ATP-binding</keyword>
<reference evidence="12 13" key="1">
    <citation type="submission" date="2016-10" db="EMBL/GenBank/DDBJ databases">
        <authorList>
            <person name="de Groot N.N."/>
        </authorList>
    </citation>
    <scope>NUCLEOTIDE SEQUENCE [LARGE SCALE GENOMIC DNA]</scope>
    <source>
        <strain>J11</strain>
        <strain evidence="13">PG 39</strain>
    </source>
</reference>
<gene>
    <name evidence="12" type="ORF">SAMN05660282_01904</name>
</gene>
<keyword evidence="2" id="KW-0813">Transport</keyword>
<evidence type="ECO:0000256" key="9">
    <source>
        <dbReference type="ARBA" id="ARBA00023136"/>
    </source>
</evidence>
<dbReference type="InterPro" id="IPR027417">
    <property type="entry name" value="P-loop_NTPase"/>
</dbReference>
<dbReference type="PANTHER" id="PTHR42771">
    <property type="entry name" value="IRON(3+)-HYDROXAMATE IMPORT ATP-BINDING PROTEIN FHUC"/>
    <property type="match status" value="1"/>
</dbReference>
<keyword evidence="9" id="KW-0472">Membrane</keyword>
<protein>
    <submittedName>
        <fullName evidence="12">Iron complex transport system ATP-binding protein</fullName>
    </submittedName>
</protein>
<keyword evidence="3" id="KW-1003">Cell membrane</keyword>
<keyword evidence="13" id="KW-1185">Reference proteome</keyword>
<dbReference type="FunFam" id="3.40.50.300:FF:000134">
    <property type="entry name" value="Iron-enterobactin ABC transporter ATP-binding protein"/>
    <property type="match status" value="1"/>
</dbReference>
<evidence type="ECO:0000256" key="2">
    <source>
        <dbReference type="ARBA" id="ARBA00022448"/>
    </source>
</evidence>
<dbReference type="PROSITE" id="PS50893">
    <property type="entry name" value="ABC_TRANSPORTER_2"/>
    <property type="match status" value="1"/>
</dbReference>
<evidence type="ECO:0000256" key="10">
    <source>
        <dbReference type="SAM" id="MobiDB-lite"/>
    </source>
</evidence>
<dbReference type="GO" id="GO:0005524">
    <property type="term" value="F:ATP binding"/>
    <property type="evidence" value="ECO:0007669"/>
    <property type="project" value="UniProtKB-KW"/>
</dbReference>
<accession>A0A1I2UJF1</accession>
<proteinExistence type="predicted"/>
<evidence type="ECO:0000256" key="6">
    <source>
        <dbReference type="ARBA" id="ARBA00022840"/>
    </source>
</evidence>
<dbReference type="InterPro" id="IPR051535">
    <property type="entry name" value="Siderophore_ABC-ATPase"/>
</dbReference>
<evidence type="ECO:0000256" key="5">
    <source>
        <dbReference type="ARBA" id="ARBA00022741"/>
    </source>
</evidence>
<dbReference type="InterPro" id="IPR003439">
    <property type="entry name" value="ABC_transporter-like_ATP-bd"/>
</dbReference>
<dbReference type="RefSeq" id="WP_092286760.1">
    <property type="nucleotide sequence ID" value="NZ_FOPJ01000014.1"/>
</dbReference>
<dbReference type="AlphaFoldDB" id="A0A1I2UJF1"/>
<dbReference type="GO" id="GO:0016887">
    <property type="term" value="F:ATP hydrolysis activity"/>
    <property type="evidence" value="ECO:0007669"/>
    <property type="project" value="InterPro"/>
</dbReference>
<dbReference type="Gene3D" id="3.40.50.300">
    <property type="entry name" value="P-loop containing nucleotide triphosphate hydrolases"/>
    <property type="match status" value="1"/>
</dbReference>
<organism evidence="12 13">
    <name type="scientific">Corynebacterium spheniscorum</name>
    <dbReference type="NCBI Taxonomy" id="185761"/>
    <lineage>
        <taxon>Bacteria</taxon>
        <taxon>Bacillati</taxon>
        <taxon>Actinomycetota</taxon>
        <taxon>Actinomycetes</taxon>
        <taxon>Mycobacteriales</taxon>
        <taxon>Corynebacteriaceae</taxon>
        <taxon>Corynebacterium</taxon>
    </lineage>
</organism>
<dbReference type="Pfam" id="PF00005">
    <property type="entry name" value="ABC_tran"/>
    <property type="match status" value="1"/>
</dbReference>
<keyword evidence="7" id="KW-0408">Iron</keyword>